<dbReference type="Proteomes" id="UP001108240">
    <property type="component" value="Unplaced"/>
</dbReference>
<accession>A0A9J7XKE0</accession>
<dbReference type="InterPro" id="IPR051532">
    <property type="entry name" value="Ester_Hydrolysis_Enzymes"/>
</dbReference>
<feature type="compositionally biased region" description="Basic and acidic residues" evidence="1">
    <location>
        <begin position="17"/>
        <end position="31"/>
    </location>
</feature>
<sequence length="335" mass="37986">MEKQIRVLEQRQAQLRERRATLETSRADTHKSGVSIQHAANSPTTSTPCVSLHRPGASRTRSSQMFFTPAPGHHGPRVHPQWRTGARPRATTSTPPVFKIFTWNRSAPIHKTERNAVIVGDSIVRQFRATLDEGKMHTHCFPGAHVHDVSAQIPAILKADESPRAVVLHARVNDTMKRQTETLKRDFRSLIEMVHSTTPAATIIVSRPLPTYRRGHERFSRLFALNEWLLSWCKEQKLLFVNNWNLFWERPRLFHADGLHPSSRSGAGVRAEHLQDSTLHMTSHRSQPDPVCIQIRWSLQSPGSSPYPVHMVDQHLEMTSTALNVSGDHANEMDP</sequence>
<dbReference type="Gene3D" id="3.40.50.12700">
    <property type="match status" value="1"/>
</dbReference>
<dbReference type="GO" id="GO:0004622">
    <property type="term" value="F:phosphatidylcholine lysophospholipase activity"/>
    <property type="evidence" value="ECO:0007669"/>
    <property type="project" value="TreeGrafter"/>
</dbReference>
<dbReference type="OMA" id="IIRNICF"/>
<dbReference type="InterPro" id="IPR013830">
    <property type="entry name" value="SGNH_hydro"/>
</dbReference>
<dbReference type="SUPFAM" id="SSF52266">
    <property type="entry name" value="SGNH hydrolase"/>
    <property type="match status" value="1"/>
</dbReference>
<feature type="domain" description="SGNH hydrolase-type esterase" evidence="2">
    <location>
        <begin position="140"/>
        <end position="263"/>
    </location>
</feature>
<evidence type="ECO:0000259" key="2">
    <source>
        <dbReference type="Pfam" id="PF13472"/>
    </source>
</evidence>
<keyword evidence="4" id="KW-1185">Reference proteome</keyword>
<evidence type="ECO:0000256" key="1">
    <source>
        <dbReference type="SAM" id="MobiDB-lite"/>
    </source>
</evidence>
<organism evidence="3 4">
    <name type="scientific">Cyprinus carpio carpio</name>
    <dbReference type="NCBI Taxonomy" id="630221"/>
    <lineage>
        <taxon>Eukaryota</taxon>
        <taxon>Metazoa</taxon>
        <taxon>Chordata</taxon>
        <taxon>Craniata</taxon>
        <taxon>Vertebrata</taxon>
        <taxon>Euteleostomi</taxon>
        <taxon>Actinopterygii</taxon>
        <taxon>Neopterygii</taxon>
        <taxon>Teleostei</taxon>
        <taxon>Ostariophysi</taxon>
        <taxon>Cypriniformes</taxon>
        <taxon>Cyprinidae</taxon>
        <taxon>Cyprininae</taxon>
        <taxon>Cyprinus</taxon>
    </lineage>
</organism>
<dbReference type="PANTHER" id="PTHR30383">
    <property type="entry name" value="THIOESTERASE 1/PROTEASE 1/LYSOPHOSPHOLIPASE L1"/>
    <property type="match status" value="1"/>
</dbReference>
<evidence type="ECO:0000313" key="3">
    <source>
        <dbReference type="Ensembl" id="ENSCCRP00000107283.1"/>
    </source>
</evidence>
<dbReference type="Gene3D" id="3.40.50.12690">
    <property type="match status" value="1"/>
</dbReference>
<name>A0A9J7XKE0_CYPCA</name>
<reference evidence="3" key="2">
    <citation type="submission" date="2025-09" db="UniProtKB">
        <authorList>
            <consortium name="Ensembl"/>
        </authorList>
    </citation>
    <scope>IDENTIFICATION</scope>
</reference>
<reference evidence="3" key="1">
    <citation type="submission" date="2025-08" db="UniProtKB">
        <authorList>
            <consortium name="Ensembl"/>
        </authorList>
    </citation>
    <scope>IDENTIFICATION</scope>
</reference>
<dbReference type="AlphaFoldDB" id="A0A9J7XKE0"/>
<dbReference type="GeneTree" id="ENSGT01150000290293"/>
<dbReference type="CDD" id="cd00229">
    <property type="entry name" value="SGNH_hydrolase"/>
    <property type="match status" value="1"/>
</dbReference>
<dbReference type="Ensembl" id="ENSCCRT00000163659.1">
    <property type="protein sequence ID" value="ENSCCRP00000107283.1"/>
    <property type="gene ID" value="ENSCCRG00000067140.1"/>
</dbReference>
<proteinExistence type="predicted"/>
<feature type="region of interest" description="Disordered" evidence="1">
    <location>
        <begin position="17"/>
        <end position="93"/>
    </location>
</feature>
<evidence type="ECO:0000313" key="4">
    <source>
        <dbReference type="Proteomes" id="UP001108240"/>
    </source>
</evidence>
<feature type="compositionally biased region" description="Polar residues" evidence="1">
    <location>
        <begin position="32"/>
        <end position="49"/>
    </location>
</feature>
<protein>
    <recommendedName>
        <fullName evidence="2">SGNH hydrolase-type esterase domain-containing protein</fullName>
    </recommendedName>
</protein>
<dbReference type="PANTHER" id="PTHR30383:SF5">
    <property type="entry name" value="SGNH HYDROLASE-TYPE ESTERASE DOMAIN-CONTAINING PROTEIN"/>
    <property type="match status" value="1"/>
</dbReference>
<dbReference type="Pfam" id="PF13472">
    <property type="entry name" value="Lipase_GDSL_2"/>
    <property type="match status" value="1"/>
</dbReference>